<organism evidence="1 2">
    <name type="scientific">Parafrankia irregularis</name>
    <dbReference type="NCBI Taxonomy" id="795642"/>
    <lineage>
        <taxon>Bacteria</taxon>
        <taxon>Bacillati</taxon>
        <taxon>Actinomycetota</taxon>
        <taxon>Actinomycetes</taxon>
        <taxon>Frankiales</taxon>
        <taxon>Frankiaceae</taxon>
        <taxon>Parafrankia</taxon>
    </lineage>
</organism>
<dbReference type="RefSeq" id="WP_242666449.1">
    <property type="nucleotide sequence ID" value="NZ_FAOZ01000024.1"/>
</dbReference>
<evidence type="ECO:0000313" key="2">
    <source>
        <dbReference type="Proteomes" id="UP000198802"/>
    </source>
</evidence>
<dbReference type="Proteomes" id="UP000198802">
    <property type="component" value="Unassembled WGS sequence"/>
</dbReference>
<dbReference type="EMBL" id="FAOZ01000024">
    <property type="protein sequence ID" value="CUU59055.1"/>
    <property type="molecule type" value="Genomic_DNA"/>
</dbReference>
<sequence length="127" mass="13919">MSTELNDQDDGFRILLDGEPVAMTLTETDTIVGNTRTRTREIRPPGPVDWLPGGAPLPGGARLGGGAWLETAEIEVRPGRAVLLSFPMLSGEAYNTVVYLRESLVLTFDPTYTQVDVTWDHWSDVST</sequence>
<evidence type="ECO:0000313" key="1">
    <source>
        <dbReference type="EMBL" id="CUU59055.1"/>
    </source>
</evidence>
<name>A0A0S4QV87_9ACTN</name>
<proteinExistence type="predicted"/>
<protein>
    <submittedName>
        <fullName evidence="1">Uncharacterized protein</fullName>
    </submittedName>
</protein>
<keyword evidence="2" id="KW-1185">Reference proteome</keyword>
<accession>A0A0S4QV87</accession>
<reference evidence="2" key="1">
    <citation type="submission" date="2015-11" db="EMBL/GenBank/DDBJ databases">
        <authorList>
            <person name="Varghese N."/>
        </authorList>
    </citation>
    <scope>NUCLEOTIDE SEQUENCE [LARGE SCALE GENOMIC DNA]</scope>
    <source>
        <strain evidence="2">DSM 45899</strain>
    </source>
</reference>
<dbReference type="AlphaFoldDB" id="A0A0S4QV87"/>
<gene>
    <name evidence="1" type="ORF">Ga0074812_12480</name>
</gene>